<dbReference type="GO" id="GO:0005975">
    <property type="term" value="P:carbohydrate metabolic process"/>
    <property type="evidence" value="ECO:0007669"/>
    <property type="project" value="InterPro"/>
</dbReference>
<dbReference type="InterPro" id="IPR005501">
    <property type="entry name" value="LamB/YcsF/PxpA-like"/>
</dbReference>
<dbReference type="InterPro" id="IPR011330">
    <property type="entry name" value="Glyco_hydro/deAcase_b/a-brl"/>
</dbReference>
<accession>A0A382F884</accession>
<dbReference type="NCBIfam" id="NF003816">
    <property type="entry name" value="PRK05406.1-5"/>
    <property type="match status" value="1"/>
</dbReference>
<gene>
    <name evidence="1" type="ORF">METZ01_LOCUS211141</name>
</gene>
<dbReference type="PANTHER" id="PTHR30292:SF0">
    <property type="entry name" value="5-OXOPROLINASE SUBUNIT A"/>
    <property type="match status" value="1"/>
</dbReference>
<dbReference type="SUPFAM" id="SSF88713">
    <property type="entry name" value="Glycoside hydrolase/deacetylase"/>
    <property type="match status" value="1"/>
</dbReference>
<dbReference type="Pfam" id="PF03746">
    <property type="entry name" value="LamB_YcsF"/>
    <property type="match status" value="1"/>
</dbReference>
<evidence type="ECO:0000313" key="1">
    <source>
        <dbReference type="EMBL" id="SVB58287.1"/>
    </source>
</evidence>
<dbReference type="Gene3D" id="3.20.20.370">
    <property type="entry name" value="Glycoside hydrolase/deacetylase"/>
    <property type="match status" value="1"/>
</dbReference>
<proteinExistence type="predicted"/>
<evidence type="ECO:0008006" key="2">
    <source>
        <dbReference type="Google" id="ProtNLM"/>
    </source>
</evidence>
<name>A0A382F884_9ZZZZ</name>
<dbReference type="NCBIfam" id="NF003814">
    <property type="entry name" value="PRK05406.1-3"/>
    <property type="match status" value="1"/>
</dbReference>
<dbReference type="CDD" id="cd10801">
    <property type="entry name" value="LamB_YcsF_like_1"/>
    <property type="match status" value="1"/>
</dbReference>
<reference evidence="1" key="1">
    <citation type="submission" date="2018-05" db="EMBL/GenBank/DDBJ databases">
        <authorList>
            <person name="Lanie J.A."/>
            <person name="Ng W.-L."/>
            <person name="Kazmierczak K.M."/>
            <person name="Andrzejewski T.M."/>
            <person name="Davidsen T.M."/>
            <person name="Wayne K.J."/>
            <person name="Tettelin H."/>
            <person name="Glass J.I."/>
            <person name="Rusch D."/>
            <person name="Podicherti R."/>
            <person name="Tsui H.-C.T."/>
            <person name="Winkler M.E."/>
        </authorList>
    </citation>
    <scope>NUCLEOTIDE SEQUENCE</scope>
</reference>
<protein>
    <recommendedName>
        <fullName evidence="2">LamB/YcsF family protein</fullName>
    </recommendedName>
</protein>
<sequence length="241" mass="25858">MIDINSDMGEIQELLDNGTYAAMLPYVTSINIACGGHAGNDDMMTAMVLMAKEHDVNIGAHPSYPDREHFGRRAMAMTPAEISETVEEQILRLQNIADKNGCALSYVKPHGALYNTAVNNPGVAVAIGAGVQSVNEHLPLVGLAEANMLTVWKKMGLESIGEGFADRTYESDGSLRSREFDDALITDPEKAAQQAVYIAKNETLTAVDGIELSIKVKTICIHSDTPNAVAISKAVHTALFA</sequence>
<dbReference type="AlphaFoldDB" id="A0A382F884"/>
<dbReference type="EMBL" id="UINC01048130">
    <property type="protein sequence ID" value="SVB58287.1"/>
    <property type="molecule type" value="Genomic_DNA"/>
</dbReference>
<dbReference type="PANTHER" id="PTHR30292">
    <property type="entry name" value="UNCHARACTERIZED PROTEIN YBGL-RELATED"/>
    <property type="match status" value="1"/>
</dbReference>
<organism evidence="1">
    <name type="scientific">marine metagenome</name>
    <dbReference type="NCBI Taxonomy" id="408172"/>
    <lineage>
        <taxon>unclassified sequences</taxon>
        <taxon>metagenomes</taxon>
        <taxon>ecological metagenomes</taxon>
    </lineage>
</organism>